<dbReference type="HOGENOM" id="CLU_3256759_0_0_6"/>
<keyword evidence="2" id="KW-1185">Reference proteome</keyword>
<protein>
    <submittedName>
        <fullName evidence="1">Uncharacterized protein</fullName>
    </submittedName>
</protein>
<evidence type="ECO:0000313" key="2">
    <source>
        <dbReference type="Proteomes" id="UP000008632"/>
    </source>
</evidence>
<reference evidence="1 2" key="1">
    <citation type="submission" date="2011-01" db="EMBL/GenBank/DDBJ databases">
        <title>Complete sequence of Pseudoxanthomonas suwonensis 11-1.</title>
        <authorList>
            <consortium name="US DOE Joint Genome Institute"/>
            <person name="Lucas S."/>
            <person name="Copeland A."/>
            <person name="Lapidus A."/>
            <person name="Cheng J.-F."/>
            <person name="Goodwin L."/>
            <person name="Pitluck S."/>
            <person name="Teshima H."/>
            <person name="Detter J.C."/>
            <person name="Han C."/>
            <person name="Tapia R."/>
            <person name="Land M."/>
            <person name="Hauser L."/>
            <person name="Kyrpides N."/>
            <person name="Ivanova N."/>
            <person name="Ovchinnikova G."/>
            <person name="Siebers A.K."/>
            <person name="Allgaier M."/>
            <person name="Thelen M.P."/>
            <person name="Hugenholtz P."/>
            <person name="Gladden J."/>
            <person name="Woyke T."/>
        </authorList>
    </citation>
    <scope>NUCLEOTIDE SEQUENCE [LARGE SCALE GENOMIC DNA]</scope>
    <source>
        <strain evidence="2">11-1</strain>
    </source>
</reference>
<organism evidence="1 2">
    <name type="scientific">Pseudoxanthomonas suwonensis (strain 11-1)</name>
    <dbReference type="NCBI Taxonomy" id="743721"/>
    <lineage>
        <taxon>Bacteria</taxon>
        <taxon>Pseudomonadati</taxon>
        <taxon>Pseudomonadota</taxon>
        <taxon>Gammaproteobacteria</taxon>
        <taxon>Lysobacterales</taxon>
        <taxon>Lysobacteraceae</taxon>
        <taxon>Pseudoxanthomonas</taxon>
    </lineage>
</organism>
<dbReference type="EMBL" id="CP002446">
    <property type="protein sequence ID" value="ADV28481.1"/>
    <property type="molecule type" value="Genomic_DNA"/>
</dbReference>
<accession>E6WVZ0</accession>
<dbReference type="Proteomes" id="UP000008632">
    <property type="component" value="Chromosome"/>
</dbReference>
<evidence type="ECO:0000313" key="1">
    <source>
        <dbReference type="EMBL" id="ADV28481.1"/>
    </source>
</evidence>
<sequence length="42" mass="4671">MRFAYPGYRAYRAGRLPLSPCKGMVVTVAPLARATDRVDTSR</sequence>
<name>E6WVZ0_PSEUU</name>
<gene>
    <name evidence="1" type="ordered locus">Psesu_2653</name>
</gene>
<dbReference type="KEGG" id="psu:Psesu_2653"/>
<proteinExistence type="predicted"/>
<dbReference type="AlphaFoldDB" id="E6WVZ0"/>